<keyword evidence="7" id="KW-0496">Mitochondrion</keyword>
<evidence type="ECO:0008006" key="12">
    <source>
        <dbReference type="Google" id="ProtNLM"/>
    </source>
</evidence>
<evidence type="ECO:0000256" key="1">
    <source>
        <dbReference type="ARBA" id="ARBA00004637"/>
    </source>
</evidence>
<keyword evidence="6" id="KW-0811">Translocation</keyword>
<organism evidence="9">
    <name type="scientific">Pelagomonas calceolata</name>
    <dbReference type="NCBI Taxonomy" id="35677"/>
    <lineage>
        <taxon>Eukaryota</taxon>
        <taxon>Sar</taxon>
        <taxon>Stramenopiles</taxon>
        <taxon>Ochrophyta</taxon>
        <taxon>Pelagophyceae</taxon>
        <taxon>Pelagomonadales</taxon>
        <taxon>Pelagomonadaceae</taxon>
        <taxon>Pelagomonas</taxon>
    </lineage>
</organism>
<accession>A0A7S4A5P3</accession>
<proteinExistence type="inferred from homology"/>
<dbReference type="FunFam" id="1.10.287.110:FF:000006">
    <property type="entry name" value="Import inner membrane translocase subunit TIM16"/>
    <property type="match status" value="1"/>
</dbReference>
<dbReference type="Pfam" id="PF03656">
    <property type="entry name" value="Pam16"/>
    <property type="match status" value="1"/>
</dbReference>
<keyword evidence="4" id="KW-0999">Mitochondrion inner membrane</keyword>
<protein>
    <recommendedName>
        <fullName evidence="12">Mitochondrial import inner membrane translocase subunit TIM16</fullName>
    </recommendedName>
</protein>
<evidence type="ECO:0000256" key="2">
    <source>
        <dbReference type="ARBA" id="ARBA00008817"/>
    </source>
</evidence>
<comment type="subcellular location">
    <subcellularLocation>
        <location evidence="1">Mitochondrion inner membrane</location>
        <topology evidence="1">Peripheral membrane protein</topology>
    </subcellularLocation>
</comment>
<keyword evidence="8" id="KW-0472">Membrane</keyword>
<dbReference type="OrthoDB" id="10262892at2759"/>
<comment type="similarity">
    <text evidence="2">Belongs to the TIM16/PAM16 family.</text>
</comment>
<evidence type="ECO:0000256" key="8">
    <source>
        <dbReference type="ARBA" id="ARBA00023136"/>
    </source>
</evidence>
<reference evidence="9" key="1">
    <citation type="submission" date="2021-01" db="EMBL/GenBank/DDBJ databases">
        <authorList>
            <person name="Corre E."/>
            <person name="Pelletier E."/>
            <person name="Niang G."/>
            <person name="Scheremetjew M."/>
            <person name="Finn R."/>
            <person name="Kale V."/>
            <person name="Holt S."/>
            <person name="Cochrane G."/>
            <person name="Meng A."/>
            <person name="Brown T."/>
            <person name="Cohen L."/>
        </authorList>
    </citation>
    <scope>NUCLEOTIDE SEQUENCE</scope>
    <source>
        <strain evidence="9">CCMP1756</strain>
    </source>
</reference>
<dbReference type="PANTHER" id="PTHR12388">
    <property type="entry name" value="MITOCHONDRIA ASSOCIATED GRANULOCYTE MACROPHAGE CSF SIGNALING MOLECULE"/>
    <property type="match status" value="1"/>
</dbReference>
<evidence type="ECO:0000256" key="3">
    <source>
        <dbReference type="ARBA" id="ARBA00022448"/>
    </source>
</evidence>
<reference evidence="10" key="2">
    <citation type="submission" date="2021-11" db="EMBL/GenBank/DDBJ databases">
        <authorList>
            <consortium name="Genoscope - CEA"/>
            <person name="William W."/>
        </authorList>
    </citation>
    <scope>NUCLEOTIDE SEQUENCE</scope>
</reference>
<evidence type="ECO:0000313" key="10">
    <source>
        <dbReference type="EMBL" id="CAH0365933.1"/>
    </source>
</evidence>
<evidence type="ECO:0000256" key="7">
    <source>
        <dbReference type="ARBA" id="ARBA00023128"/>
    </source>
</evidence>
<name>A0A7S4A5P3_9STRA</name>
<dbReference type="Proteomes" id="UP000789595">
    <property type="component" value="Unassembled WGS sequence"/>
</dbReference>
<dbReference type="PANTHER" id="PTHR12388:SF0">
    <property type="entry name" value="MITOCHONDRIAL IMPORT INNER MEMBRANE TRANSLOCASE SUBUNIT TIM16"/>
    <property type="match status" value="1"/>
</dbReference>
<dbReference type="Gene3D" id="1.10.287.110">
    <property type="entry name" value="DnaJ domain"/>
    <property type="match status" value="1"/>
</dbReference>
<dbReference type="InterPro" id="IPR036869">
    <property type="entry name" value="J_dom_sf"/>
</dbReference>
<evidence type="ECO:0000313" key="9">
    <source>
        <dbReference type="EMBL" id="CAE0704454.1"/>
    </source>
</evidence>
<sequence>MAPGLGPFVRMLAQAAVPLFRAFATAYQQALHNARKEGATAAKEALKPKRGAMTPTEAAEILHLPEGGAADAAQVAARYDKLYAMNDPSKGGSFYLQSKILRAREALDAEIAGSSAKT</sequence>
<dbReference type="EMBL" id="HBIW01023062">
    <property type="protein sequence ID" value="CAE0704454.1"/>
    <property type="molecule type" value="Transcribed_RNA"/>
</dbReference>
<keyword evidence="5" id="KW-0653">Protein transport</keyword>
<dbReference type="GO" id="GO:0005744">
    <property type="term" value="C:TIM23 mitochondrial import inner membrane translocase complex"/>
    <property type="evidence" value="ECO:0007669"/>
    <property type="project" value="InterPro"/>
</dbReference>
<gene>
    <name evidence="9" type="ORF">PCAL00307_LOCUS19902</name>
    <name evidence="10" type="ORF">PECAL_1P23980</name>
</gene>
<keyword evidence="3" id="KW-0813">Transport</keyword>
<evidence type="ECO:0000256" key="5">
    <source>
        <dbReference type="ARBA" id="ARBA00022927"/>
    </source>
</evidence>
<keyword evidence="11" id="KW-1185">Reference proteome</keyword>
<evidence type="ECO:0000313" key="11">
    <source>
        <dbReference type="Proteomes" id="UP000789595"/>
    </source>
</evidence>
<dbReference type="EMBL" id="CAKKNE010000001">
    <property type="protein sequence ID" value="CAH0365933.1"/>
    <property type="molecule type" value="Genomic_DNA"/>
</dbReference>
<dbReference type="GO" id="GO:0030150">
    <property type="term" value="P:protein import into mitochondrial matrix"/>
    <property type="evidence" value="ECO:0007669"/>
    <property type="project" value="InterPro"/>
</dbReference>
<evidence type="ECO:0000256" key="4">
    <source>
        <dbReference type="ARBA" id="ARBA00022792"/>
    </source>
</evidence>
<evidence type="ECO:0000256" key="6">
    <source>
        <dbReference type="ARBA" id="ARBA00023010"/>
    </source>
</evidence>
<dbReference type="InterPro" id="IPR005341">
    <property type="entry name" value="Tim16"/>
</dbReference>
<dbReference type="AlphaFoldDB" id="A0A7S4A5P3"/>